<dbReference type="PRINTS" id="PR00420">
    <property type="entry name" value="RNGMNOXGNASE"/>
</dbReference>
<comment type="similarity">
    <text evidence="1">Belongs to the paxM FAD-dependent monooxygenase family.</text>
</comment>
<name>A0A9P7RLA8_9AGAR</name>
<dbReference type="InterPro" id="IPR050493">
    <property type="entry name" value="FAD-dep_Monooxygenase_BioMet"/>
</dbReference>
<dbReference type="SUPFAM" id="SSF54373">
    <property type="entry name" value="FAD-linked reductases, C-terminal domain"/>
    <property type="match status" value="1"/>
</dbReference>
<proteinExistence type="inferred from homology"/>
<dbReference type="SUPFAM" id="SSF51905">
    <property type="entry name" value="FAD/NAD(P)-binding domain"/>
    <property type="match status" value="1"/>
</dbReference>
<dbReference type="InterPro" id="IPR002938">
    <property type="entry name" value="FAD-bd"/>
</dbReference>
<keyword evidence="4" id="KW-0560">Oxidoreductase</keyword>
<feature type="domain" description="FAD-binding" evidence="6">
    <location>
        <begin position="17"/>
        <end position="389"/>
    </location>
</feature>
<reference evidence="7" key="1">
    <citation type="journal article" date="2021" name="Genome Biol. Evol.">
        <title>The assembled and annotated genome of the fairy-ring fungus Marasmius oreades.</title>
        <authorList>
            <person name="Hiltunen M."/>
            <person name="Ament-Velasquez S.L."/>
            <person name="Johannesson H."/>
        </authorList>
    </citation>
    <scope>NUCLEOTIDE SEQUENCE</scope>
    <source>
        <strain evidence="7">03SP1</strain>
    </source>
</reference>
<dbReference type="PANTHER" id="PTHR13789">
    <property type="entry name" value="MONOOXYGENASE"/>
    <property type="match status" value="1"/>
</dbReference>
<keyword evidence="5" id="KW-0503">Monooxygenase</keyword>
<evidence type="ECO:0000313" key="7">
    <source>
        <dbReference type="EMBL" id="KAG7085754.1"/>
    </source>
</evidence>
<gene>
    <name evidence="7" type="ORF">E1B28_003297</name>
</gene>
<keyword evidence="8" id="KW-1185">Reference proteome</keyword>
<organism evidence="7 8">
    <name type="scientific">Marasmius oreades</name>
    <name type="common">fairy-ring Marasmius</name>
    <dbReference type="NCBI Taxonomy" id="181124"/>
    <lineage>
        <taxon>Eukaryota</taxon>
        <taxon>Fungi</taxon>
        <taxon>Dikarya</taxon>
        <taxon>Basidiomycota</taxon>
        <taxon>Agaricomycotina</taxon>
        <taxon>Agaricomycetes</taxon>
        <taxon>Agaricomycetidae</taxon>
        <taxon>Agaricales</taxon>
        <taxon>Marasmiineae</taxon>
        <taxon>Marasmiaceae</taxon>
        <taxon>Marasmius</taxon>
    </lineage>
</organism>
<accession>A0A9P7RLA8</accession>
<dbReference type="InterPro" id="IPR036188">
    <property type="entry name" value="FAD/NAD-bd_sf"/>
</dbReference>
<dbReference type="AlphaFoldDB" id="A0A9P7RLA8"/>
<keyword evidence="3" id="KW-0274">FAD</keyword>
<dbReference type="KEGG" id="more:E1B28_003297"/>
<dbReference type="Proteomes" id="UP001049176">
    <property type="component" value="Chromosome 11"/>
</dbReference>
<protein>
    <recommendedName>
        <fullName evidence="6">FAD-binding domain-containing protein</fullName>
    </recommendedName>
</protein>
<dbReference type="PANTHER" id="PTHR13789:SF309">
    <property type="entry name" value="PUTATIVE (AFU_ORTHOLOGUE AFUA_6G14510)-RELATED"/>
    <property type="match status" value="1"/>
</dbReference>
<dbReference type="Pfam" id="PF01494">
    <property type="entry name" value="FAD_binding_3"/>
    <property type="match status" value="1"/>
</dbReference>
<dbReference type="RefSeq" id="XP_043002225.1">
    <property type="nucleotide sequence ID" value="XM_043160269.1"/>
</dbReference>
<evidence type="ECO:0000259" key="6">
    <source>
        <dbReference type="Pfam" id="PF01494"/>
    </source>
</evidence>
<evidence type="ECO:0000256" key="3">
    <source>
        <dbReference type="ARBA" id="ARBA00022827"/>
    </source>
</evidence>
<keyword evidence="2" id="KW-0285">Flavoprotein</keyword>
<dbReference type="EMBL" id="CM032191">
    <property type="protein sequence ID" value="KAG7085754.1"/>
    <property type="molecule type" value="Genomic_DNA"/>
</dbReference>
<dbReference type="GO" id="GO:0071949">
    <property type="term" value="F:FAD binding"/>
    <property type="evidence" value="ECO:0007669"/>
    <property type="project" value="InterPro"/>
</dbReference>
<sequence length="461" mass="51584">MTNPSTAHPQNQAGRLRIAIVGGGIGGLTCAIALKNCENIQLDLYEAASEISEIGAGITVWPRTWGLLRALGLEEALVKGLEEPPNLGELKVAFTMRKGDQRQGVPIFDMKMNGGSLNFHRRDIQQALLQQLPSSHIHLNHRLVKCTETPQTVHLEFLDGSRVECDLLVGADGIKSVVRRCLKGDNRWLPIYTGTLAFRGLVPRERLEKMNPAHRTLKSPTMYLGKNRVRRQVHKWPQKATEICVKHIVVYPISQNRVINVVAFHSKFEDFGKPWSGPEVRDATRKEVLEVYEGWESEVQELLQCIEKPTCWVIQDVNPLDSYVGRRTLLLGDAAHAMTPHLGAGAGQAMEDAYILGVVISATCCKPEDILRIVQTYDAIRRPFCNYIVSTARKQVRYYELDAPEFQDMREQEGERLLSAQQMSTLAKTVSGHWSWASSSVDRDCQQAVAMITGGSKNPKL</sequence>
<dbReference type="GO" id="GO:0004497">
    <property type="term" value="F:monooxygenase activity"/>
    <property type="evidence" value="ECO:0007669"/>
    <property type="project" value="UniProtKB-KW"/>
</dbReference>
<evidence type="ECO:0000313" key="8">
    <source>
        <dbReference type="Proteomes" id="UP001049176"/>
    </source>
</evidence>
<evidence type="ECO:0000256" key="5">
    <source>
        <dbReference type="ARBA" id="ARBA00023033"/>
    </source>
</evidence>
<dbReference type="Gene3D" id="3.50.50.60">
    <property type="entry name" value="FAD/NAD(P)-binding domain"/>
    <property type="match status" value="1"/>
</dbReference>
<comment type="caution">
    <text evidence="7">The sequence shown here is derived from an EMBL/GenBank/DDBJ whole genome shotgun (WGS) entry which is preliminary data.</text>
</comment>
<evidence type="ECO:0000256" key="2">
    <source>
        <dbReference type="ARBA" id="ARBA00022630"/>
    </source>
</evidence>
<evidence type="ECO:0000256" key="1">
    <source>
        <dbReference type="ARBA" id="ARBA00007992"/>
    </source>
</evidence>
<dbReference type="GeneID" id="66072373"/>
<evidence type="ECO:0000256" key="4">
    <source>
        <dbReference type="ARBA" id="ARBA00023002"/>
    </source>
</evidence>
<dbReference type="OrthoDB" id="417877at2759"/>